<keyword evidence="2" id="KW-1185">Reference proteome</keyword>
<sequence length="51" mass="5731">MRVQSHRGLLPQVILPDLLCLGLVSPPRAAVQNRGALFREIYFIAKQCNIN</sequence>
<accession>A0A1U7D1B9</accession>
<evidence type="ECO:0000313" key="1">
    <source>
        <dbReference type="EMBL" id="APX21903.1"/>
    </source>
</evidence>
<dbReference type="KEGG" id="tpro:Ga0080559_TMP1107"/>
<proteinExistence type="predicted"/>
<gene>
    <name evidence="1" type="ORF">Ga0080559_TMP1107</name>
</gene>
<dbReference type="Proteomes" id="UP000186559">
    <property type="component" value="Chromosome"/>
</dbReference>
<dbReference type="EMBL" id="CP014796">
    <property type="protein sequence ID" value="APX21903.1"/>
    <property type="molecule type" value="Genomic_DNA"/>
</dbReference>
<organism evidence="1 2">
    <name type="scientific">Salipiger profundus</name>
    <dbReference type="NCBI Taxonomy" id="1229727"/>
    <lineage>
        <taxon>Bacteria</taxon>
        <taxon>Pseudomonadati</taxon>
        <taxon>Pseudomonadota</taxon>
        <taxon>Alphaproteobacteria</taxon>
        <taxon>Rhodobacterales</taxon>
        <taxon>Roseobacteraceae</taxon>
        <taxon>Salipiger</taxon>
    </lineage>
</organism>
<name>A0A1U7D1B9_9RHOB</name>
<reference evidence="1 2" key="1">
    <citation type="submission" date="2016-03" db="EMBL/GenBank/DDBJ databases">
        <title>Deep-sea bacteria in the southern Pacific.</title>
        <authorList>
            <person name="Tang K."/>
        </authorList>
    </citation>
    <scope>NUCLEOTIDE SEQUENCE [LARGE SCALE GENOMIC DNA]</scope>
    <source>
        <strain evidence="1 2">JLT2016</strain>
    </source>
</reference>
<protein>
    <submittedName>
        <fullName evidence="1">Uncharacterized protein</fullName>
    </submittedName>
</protein>
<dbReference type="AlphaFoldDB" id="A0A1U7D1B9"/>
<evidence type="ECO:0000313" key="2">
    <source>
        <dbReference type="Proteomes" id="UP000186559"/>
    </source>
</evidence>
<dbReference type="STRING" id="1229727.Ga0080559_TMP1107"/>